<gene>
    <name evidence="9" type="ORF">METZ01_LOCUS80515</name>
</gene>
<dbReference type="PANTHER" id="PTHR43690:SF34">
    <property type="entry name" value="ZINC PROTEASE PQQL-LIKE"/>
    <property type="match status" value="1"/>
</dbReference>
<organism evidence="9">
    <name type="scientific">marine metagenome</name>
    <dbReference type="NCBI Taxonomy" id="408172"/>
    <lineage>
        <taxon>unclassified sequences</taxon>
        <taxon>metagenomes</taxon>
        <taxon>ecological metagenomes</taxon>
    </lineage>
</organism>
<evidence type="ECO:0008006" key="10">
    <source>
        <dbReference type="Google" id="ProtNLM"/>
    </source>
</evidence>
<evidence type="ECO:0000256" key="3">
    <source>
        <dbReference type="ARBA" id="ARBA00022723"/>
    </source>
</evidence>
<dbReference type="InterPro" id="IPR001431">
    <property type="entry name" value="Pept_M16_Zn_BS"/>
</dbReference>
<evidence type="ECO:0000256" key="2">
    <source>
        <dbReference type="ARBA" id="ARBA00022670"/>
    </source>
</evidence>
<dbReference type="PANTHER" id="PTHR43690">
    <property type="entry name" value="NARDILYSIN"/>
    <property type="match status" value="1"/>
</dbReference>
<evidence type="ECO:0000259" key="7">
    <source>
        <dbReference type="Pfam" id="PF00675"/>
    </source>
</evidence>
<evidence type="ECO:0000259" key="8">
    <source>
        <dbReference type="Pfam" id="PF05193"/>
    </source>
</evidence>
<sequence>MKKLQIILFILVLGVSFARNTETILQQADSRSQGIKANLPVDPKVKIGELENGLRYYIRENQKPKKRAVLWLAINAGSVLEDDNQQGLAHLVEHMAFNGTKHFEKQELVDYLESIGTKFGPDLNAHTSFDETVYKLQVPSDSTDYILSGLQILEDWAHGLLFDENEIDKERGVVTEEWRTRQGAGARMWNKVVPILFNNSQYAKRLPIGQVAVIDTAHYETIKKFYQDWYRPDLMALVAVGDFDSNWIEELIKTYFSRIPVKDNPRERIVYPVPDHQETLIAIATDPEASGTRISINYKHPLARQYTEEDYRDMITQNLYTGMLNKRLEELTKLPDPPMMYGYSYFRNMTLSKASYVLGAAVREDRIHTGLATLLIEAERVRRHGFTSTELDRQKMEVLRRIEKSYEERDKTESKTYVREYVRNFLEEEPISGIEYELELYRRFIPEIAIEEINNLAKKWVTDHNRVVTVYAPEKEGLTIPTEDELLAVFSEIKSIEIEPYVDKVSDEPLVAIQPEPSQISNIEILEDIGVEIWTLTNGIRVILKSTDFKNDEILFYAYSPGGTSLAPTENYVPASTADWIISDSGLGPFSQIELQKKLSGKIINVSPYLSDLYEGLSGSVSPKDMETLFQLIYLYFTAPRRDETAFQAVLERGKGFLENRSARPESAFEDTVKVTMAQYHPRQRPWSLQLLNEMELDKSFSFYQDRFADASDFTFFFIGNFDRKAIAPRILTYLGGLPTVNRKETWENTGIDPPQGIMKKHVYRGMEEKSITRIIFSGNFEWSRENRYTLQSMAKAFQIKLREVLREDMSGVYGVGVRAKPKHYPEGEYTLSISFGCAPDRVEELTNAVFQQIDSLKTTGLTDKYLIKVKEKQRRERETNLKENRFWLNVLKTYDMHNEDFLDILDYEKLIKELSLENIQKAANQYFNVDNYVQITLYPENSPGKN</sequence>
<keyword evidence="4" id="KW-0378">Hydrolase</keyword>
<dbReference type="SUPFAM" id="SSF63411">
    <property type="entry name" value="LuxS/MPP-like metallohydrolase"/>
    <property type="match status" value="4"/>
</dbReference>
<keyword evidence="3" id="KW-0479">Metal-binding</keyword>
<evidence type="ECO:0000256" key="6">
    <source>
        <dbReference type="ARBA" id="ARBA00023049"/>
    </source>
</evidence>
<dbReference type="GO" id="GO:0046872">
    <property type="term" value="F:metal ion binding"/>
    <property type="evidence" value="ECO:0007669"/>
    <property type="project" value="UniProtKB-KW"/>
</dbReference>
<dbReference type="GO" id="GO:0006508">
    <property type="term" value="P:proteolysis"/>
    <property type="evidence" value="ECO:0007669"/>
    <property type="project" value="UniProtKB-KW"/>
</dbReference>
<feature type="domain" description="Peptidase M16 N-terminal" evidence="7">
    <location>
        <begin position="59"/>
        <end position="179"/>
    </location>
</feature>
<evidence type="ECO:0000256" key="5">
    <source>
        <dbReference type="ARBA" id="ARBA00022833"/>
    </source>
</evidence>
<dbReference type="InterPro" id="IPR007863">
    <property type="entry name" value="Peptidase_M16_C"/>
</dbReference>
<dbReference type="AlphaFoldDB" id="A0A381UIX9"/>
<comment type="similarity">
    <text evidence="1">Belongs to the peptidase M16 family.</text>
</comment>
<keyword evidence="6" id="KW-0482">Metalloprotease</keyword>
<accession>A0A381UIX9</accession>
<evidence type="ECO:0000256" key="1">
    <source>
        <dbReference type="ARBA" id="ARBA00007261"/>
    </source>
</evidence>
<keyword evidence="5" id="KW-0862">Zinc</keyword>
<protein>
    <recommendedName>
        <fullName evidence="10">Peptidase M16 N-terminal domain-containing protein</fullName>
    </recommendedName>
</protein>
<dbReference type="Pfam" id="PF00675">
    <property type="entry name" value="Peptidase_M16"/>
    <property type="match status" value="1"/>
</dbReference>
<dbReference type="GO" id="GO:0004222">
    <property type="term" value="F:metalloendopeptidase activity"/>
    <property type="evidence" value="ECO:0007669"/>
    <property type="project" value="InterPro"/>
</dbReference>
<dbReference type="Pfam" id="PF05193">
    <property type="entry name" value="Peptidase_M16_C"/>
    <property type="match status" value="2"/>
</dbReference>
<dbReference type="InterPro" id="IPR011249">
    <property type="entry name" value="Metalloenz_LuxS/M16"/>
</dbReference>
<dbReference type="InterPro" id="IPR011765">
    <property type="entry name" value="Pept_M16_N"/>
</dbReference>
<name>A0A381UIX9_9ZZZZ</name>
<feature type="domain" description="Peptidase M16 C-terminal" evidence="8">
    <location>
        <begin position="219"/>
        <end position="396"/>
    </location>
</feature>
<keyword evidence="2" id="KW-0645">Protease</keyword>
<feature type="domain" description="Peptidase M16 C-terminal" evidence="8">
    <location>
        <begin position="702"/>
        <end position="872"/>
    </location>
</feature>
<dbReference type="PROSITE" id="PS00143">
    <property type="entry name" value="INSULINASE"/>
    <property type="match status" value="1"/>
</dbReference>
<dbReference type="InterPro" id="IPR050626">
    <property type="entry name" value="Peptidase_M16"/>
</dbReference>
<reference evidence="9" key="1">
    <citation type="submission" date="2018-05" db="EMBL/GenBank/DDBJ databases">
        <authorList>
            <person name="Lanie J.A."/>
            <person name="Ng W.-L."/>
            <person name="Kazmierczak K.M."/>
            <person name="Andrzejewski T.M."/>
            <person name="Davidsen T.M."/>
            <person name="Wayne K.J."/>
            <person name="Tettelin H."/>
            <person name="Glass J.I."/>
            <person name="Rusch D."/>
            <person name="Podicherti R."/>
            <person name="Tsui H.-C.T."/>
            <person name="Winkler M.E."/>
        </authorList>
    </citation>
    <scope>NUCLEOTIDE SEQUENCE</scope>
</reference>
<dbReference type="EMBL" id="UINC01006459">
    <property type="protein sequence ID" value="SVA27661.1"/>
    <property type="molecule type" value="Genomic_DNA"/>
</dbReference>
<proteinExistence type="inferred from homology"/>
<evidence type="ECO:0000313" key="9">
    <source>
        <dbReference type="EMBL" id="SVA27661.1"/>
    </source>
</evidence>
<dbReference type="Gene3D" id="3.30.830.10">
    <property type="entry name" value="Metalloenzyme, LuxS/M16 peptidase-like"/>
    <property type="match status" value="4"/>
</dbReference>
<evidence type="ECO:0000256" key="4">
    <source>
        <dbReference type="ARBA" id="ARBA00022801"/>
    </source>
</evidence>